<protein>
    <submittedName>
        <fullName evidence="1">Uncharacterized protein</fullName>
    </submittedName>
</protein>
<reference evidence="1 2" key="1">
    <citation type="submission" date="2023-08" db="EMBL/GenBank/DDBJ databases">
        <title>Draft genome sequence of Algoriphagus confluentis.</title>
        <authorList>
            <person name="Takatani N."/>
            <person name="Hosokawa M."/>
            <person name="Sawabe T."/>
        </authorList>
    </citation>
    <scope>NUCLEOTIDE SEQUENCE [LARGE SCALE GENOMIC DNA]</scope>
    <source>
        <strain evidence="1 2">NBRC 111222</strain>
    </source>
</reference>
<gene>
    <name evidence="1" type="ORF">Aconfl_10730</name>
</gene>
<comment type="caution">
    <text evidence="1">The sequence shown here is derived from an EMBL/GenBank/DDBJ whole genome shotgun (WGS) entry which is preliminary data.</text>
</comment>
<dbReference type="Pfam" id="PF20217">
    <property type="entry name" value="DUF6577"/>
    <property type="match status" value="1"/>
</dbReference>
<evidence type="ECO:0000313" key="2">
    <source>
        <dbReference type="Proteomes" id="UP001338309"/>
    </source>
</evidence>
<dbReference type="EMBL" id="BTPD01000003">
    <property type="protein sequence ID" value="GMQ28430.1"/>
    <property type="molecule type" value="Genomic_DNA"/>
</dbReference>
<keyword evidence="2" id="KW-1185">Reference proteome</keyword>
<dbReference type="InterPro" id="IPR046484">
    <property type="entry name" value="DUF6577"/>
</dbReference>
<accession>A0ABQ6PKE1</accession>
<dbReference type="Proteomes" id="UP001338309">
    <property type="component" value="Unassembled WGS sequence"/>
</dbReference>
<proteinExistence type="predicted"/>
<evidence type="ECO:0000313" key="1">
    <source>
        <dbReference type="EMBL" id="GMQ28430.1"/>
    </source>
</evidence>
<organism evidence="1 2">
    <name type="scientific">Algoriphagus confluentis</name>
    <dbReference type="NCBI Taxonomy" id="1697556"/>
    <lineage>
        <taxon>Bacteria</taxon>
        <taxon>Pseudomonadati</taxon>
        <taxon>Bacteroidota</taxon>
        <taxon>Cytophagia</taxon>
        <taxon>Cytophagales</taxon>
        <taxon>Cyclobacteriaceae</taxon>
        <taxon>Algoriphagus</taxon>
    </lineage>
</organism>
<sequence length="150" mass="17842">MLHQPGRFYQLIEVEKDGMESLFYFLKDRNMSVYLDPSPELIRRYLIDEKEPWIVKPLVSEAPTQELNGISTITIEKMLVDIFCDPIIFSAQQGSEMDQIFKESFEKYAISESKMLRYASRRRKKPELDNYLNEISKYRQQKEFAANNLR</sequence>
<name>A0ABQ6PKE1_9BACT</name>